<dbReference type="Proteomes" id="UP000229307">
    <property type="component" value="Unassembled WGS sequence"/>
</dbReference>
<evidence type="ECO:0000259" key="1">
    <source>
        <dbReference type="SMART" id="SM00382"/>
    </source>
</evidence>
<dbReference type="InterPro" id="IPR003593">
    <property type="entry name" value="AAA+_ATPase"/>
</dbReference>
<dbReference type="GO" id="GO:0006508">
    <property type="term" value="P:proteolysis"/>
    <property type="evidence" value="ECO:0007669"/>
    <property type="project" value="TreeGrafter"/>
</dbReference>
<evidence type="ECO:0000313" key="3">
    <source>
        <dbReference type="Proteomes" id="UP000229307"/>
    </source>
</evidence>
<name>A0A2M7S7R4_9BACT</name>
<dbReference type="EMBL" id="PFMR01000254">
    <property type="protein sequence ID" value="PIZ15556.1"/>
    <property type="molecule type" value="Genomic_DNA"/>
</dbReference>
<dbReference type="SMART" id="SM00382">
    <property type="entry name" value="AAA"/>
    <property type="match status" value="1"/>
</dbReference>
<dbReference type="CDD" id="cd19481">
    <property type="entry name" value="RecA-like_protease"/>
    <property type="match status" value="1"/>
</dbReference>
<dbReference type="Gene3D" id="1.10.8.60">
    <property type="match status" value="1"/>
</dbReference>
<protein>
    <recommendedName>
        <fullName evidence="1">AAA+ ATPase domain-containing protein</fullName>
    </recommendedName>
</protein>
<dbReference type="GO" id="GO:0004176">
    <property type="term" value="F:ATP-dependent peptidase activity"/>
    <property type="evidence" value="ECO:0007669"/>
    <property type="project" value="TreeGrafter"/>
</dbReference>
<reference evidence="3" key="1">
    <citation type="submission" date="2017-09" db="EMBL/GenBank/DDBJ databases">
        <title>Depth-based differentiation of microbial function through sediment-hosted aquifers and enrichment of novel symbionts in the deep terrestrial subsurface.</title>
        <authorList>
            <person name="Probst A.J."/>
            <person name="Ladd B."/>
            <person name="Jarett J.K."/>
            <person name="Geller-Mcgrath D.E."/>
            <person name="Sieber C.M.K."/>
            <person name="Emerson J.B."/>
            <person name="Anantharaman K."/>
            <person name="Thomas B.C."/>
            <person name="Malmstrom R."/>
            <person name="Stieglmeier M."/>
            <person name="Klingl A."/>
            <person name="Woyke T."/>
            <person name="Ryan C.M."/>
            <person name="Banfield J.F."/>
        </authorList>
    </citation>
    <scope>NUCLEOTIDE SEQUENCE [LARGE SCALE GENOMIC DNA]</scope>
</reference>
<dbReference type="PANTHER" id="PTHR23076">
    <property type="entry name" value="METALLOPROTEASE M41 FTSH"/>
    <property type="match status" value="1"/>
</dbReference>
<organism evidence="2 3">
    <name type="scientific">Candidatus Desantisbacteria bacterium CG_4_10_14_0_8_um_filter_48_22</name>
    <dbReference type="NCBI Taxonomy" id="1974543"/>
    <lineage>
        <taxon>Bacteria</taxon>
        <taxon>Candidatus Desantisiibacteriota</taxon>
    </lineage>
</organism>
<gene>
    <name evidence="2" type="ORF">COY52_09440</name>
</gene>
<evidence type="ECO:0000313" key="2">
    <source>
        <dbReference type="EMBL" id="PIZ15556.1"/>
    </source>
</evidence>
<dbReference type="Pfam" id="PF00004">
    <property type="entry name" value="AAA"/>
    <property type="match status" value="1"/>
</dbReference>
<sequence>MRENNGNGMYKPFVAIDLPRLDINKSFLGCEKLSEIAEIRRTYPRILKEIIGIILEELLRTEYRQFLPDIRITENLERSVRDYRLIDMGGMKLRFADTEAMWWSKPLGMVFDGDICKADYPIVEGLLLISKDNCRLKINIDSRGDNIMHIMATVTRDNIENALKFFSEIEKGLSRTKGVFDGNGQRITIAGKRGWEEAVLSRQIIETIESQVLGFMKEENRAFLAANSIPIKRGLLFYGPPGNGKTLTGKIIANQTKVCFILCTNKNFVSGWRDDDLIRIYKFARVISPSIVFIEDIDLVIGENTHRLGTLLQELDGIEENENVITIATTNHPEAINEALGRPGRFDIRIEFPNPDFETRIKLLKLFTKNLVLDSSADLGETAEKTEGFSCAAMKEVVTRSLVTAYETGSVTDGKVVVGKEHLERAAEFVQRVKGMIGFTADAEPAHRP</sequence>
<dbReference type="SUPFAM" id="SSF52540">
    <property type="entry name" value="P-loop containing nucleoside triphosphate hydrolases"/>
    <property type="match status" value="1"/>
</dbReference>
<dbReference type="InterPro" id="IPR027417">
    <property type="entry name" value="P-loop_NTPase"/>
</dbReference>
<feature type="domain" description="AAA+ ATPase" evidence="1">
    <location>
        <begin position="231"/>
        <end position="356"/>
    </location>
</feature>
<dbReference type="PANTHER" id="PTHR23076:SF97">
    <property type="entry name" value="ATP-DEPENDENT ZINC METALLOPROTEASE YME1L1"/>
    <property type="match status" value="1"/>
</dbReference>
<dbReference type="AlphaFoldDB" id="A0A2M7S7R4"/>
<dbReference type="InterPro" id="IPR003959">
    <property type="entry name" value="ATPase_AAA_core"/>
</dbReference>
<dbReference type="GO" id="GO:0005524">
    <property type="term" value="F:ATP binding"/>
    <property type="evidence" value="ECO:0007669"/>
    <property type="project" value="InterPro"/>
</dbReference>
<dbReference type="GO" id="GO:0016887">
    <property type="term" value="F:ATP hydrolysis activity"/>
    <property type="evidence" value="ECO:0007669"/>
    <property type="project" value="InterPro"/>
</dbReference>
<comment type="caution">
    <text evidence="2">The sequence shown here is derived from an EMBL/GenBank/DDBJ whole genome shotgun (WGS) entry which is preliminary data.</text>
</comment>
<dbReference type="Gene3D" id="3.40.50.300">
    <property type="entry name" value="P-loop containing nucleotide triphosphate hydrolases"/>
    <property type="match status" value="1"/>
</dbReference>
<proteinExistence type="predicted"/>
<accession>A0A2M7S7R4</accession>